<dbReference type="Proteomes" id="UP000559027">
    <property type="component" value="Unassembled WGS sequence"/>
</dbReference>
<evidence type="ECO:0000256" key="1">
    <source>
        <dbReference type="SAM" id="MobiDB-lite"/>
    </source>
</evidence>
<sequence length="137" mass="15144">MDIAYRDATKAIPRRLARFTAWSVATDAPLTGSFANAHNFIIGNAYIIDNTRTEDENGAEKERRIERGETNGGWKIAAKGMPGAMIDSNERAYTQRVQRGQLPDFMCSDPQLGTKETEPQRFLWLLKPAAAGKSAVA</sequence>
<evidence type="ECO:0000313" key="3">
    <source>
        <dbReference type="Proteomes" id="UP000559027"/>
    </source>
</evidence>
<feature type="compositionally biased region" description="Basic and acidic residues" evidence="1">
    <location>
        <begin position="55"/>
        <end position="69"/>
    </location>
</feature>
<organism evidence="2 3">
    <name type="scientific">Leucocoprinus leucothites</name>
    <dbReference type="NCBI Taxonomy" id="201217"/>
    <lineage>
        <taxon>Eukaryota</taxon>
        <taxon>Fungi</taxon>
        <taxon>Dikarya</taxon>
        <taxon>Basidiomycota</taxon>
        <taxon>Agaricomycotina</taxon>
        <taxon>Agaricomycetes</taxon>
        <taxon>Agaricomycetidae</taxon>
        <taxon>Agaricales</taxon>
        <taxon>Agaricineae</taxon>
        <taxon>Agaricaceae</taxon>
        <taxon>Leucocoprinus</taxon>
    </lineage>
</organism>
<reference evidence="2 3" key="1">
    <citation type="journal article" date="2020" name="ISME J.">
        <title>Uncovering the hidden diversity of litter-decomposition mechanisms in mushroom-forming fungi.</title>
        <authorList>
            <person name="Floudas D."/>
            <person name="Bentzer J."/>
            <person name="Ahren D."/>
            <person name="Johansson T."/>
            <person name="Persson P."/>
            <person name="Tunlid A."/>
        </authorList>
    </citation>
    <scope>NUCLEOTIDE SEQUENCE [LARGE SCALE GENOMIC DNA]</scope>
    <source>
        <strain evidence="2 3">CBS 146.42</strain>
    </source>
</reference>
<evidence type="ECO:0000313" key="2">
    <source>
        <dbReference type="EMBL" id="KAF5362426.1"/>
    </source>
</evidence>
<comment type="caution">
    <text evidence="2">The sequence shown here is derived from an EMBL/GenBank/DDBJ whole genome shotgun (WGS) entry which is preliminary data.</text>
</comment>
<gene>
    <name evidence="2" type="ORF">D9756_002752</name>
</gene>
<dbReference type="AlphaFoldDB" id="A0A8H5GCR7"/>
<name>A0A8H5GCR7_9AGAR</name>
<proteinExistence type="predicted"/>
<accession>A0A8H5GCR7</accession>
<dbReference type="EMBL" id="JAACJO010000002">
    <property type="protein sequence ID" value="KAF5362426.1"/>
    <property type="molecule type" value="Genomic_DNA"/>
</dbReference>
<keyword evidence="3" id="KW-1185">Reference proteome</keyword>
<feature type="region of interest" description="Disordered" evidence="1">
    <location>
        <begin position="55"/>
        <end position="76"/>
    </location>
</feature>
<protein>
    <submittedName>
        <fullName evidence="2">Uncharacterized protein</fullName>
    </submittedName>
</protein>